<comment type="subcellular location">
    <subcellularLocation>
        <location evidence="2">Mitochondrion inner membrane</location>
    </subcellularLocation>
</comment>
<dbReference type="GO" id="GO:0005743">
    <property type="term" value="C:mitochondrial inner membrane"/>
    <property type="evidence" value="ECO:0007669"/>
    <property type="project" value="UniProtKB-SubCell"/>
</dbReference>
<keyword evidence="10" id="KW-1185">Reference proteome</keyword>
<keyword evidence="8" id="KW-0472">Membrane</keyword>
<reference evidence="9" key="1">
    <citation type="submission" date="2022-08" db="EMBL/GenBank/DDBJ databases">
        <authorList>
            <person name="Gutierrez-Valencia J."/>
        </authorList>
    </citation>
    <scope>NUCLEOTIDE SEQUENCE</scope>
</reference>
<evidence type="ECO:0000256" key="4">
    <source>
        <dbReference type="ARBA" id="ARBA00022692"/>
    </source>
</evidence>
<keyword evidence="5" id="KW-0999">Mitochondrion inner membrane</keyword>
<name>A0AAV0NCH7_9ROSI</name>
<evidence type="ECO:0000256" key="3">
    <source>
        <dbReference type="ARBA" id="ARBA00009591"/>
    </source>
</evidence>
<dbReference type="Proteomes" id="UP001154282">
    <property type="component" value="Unassembled WGS sequence"/>
</dbReference>
<evidence type="ECO:0000256" key="7">
    <source>
        <dbReference type="ARBA" id="ARBA00023128"/>
    </source>
</evidence>
<gene>
    <name evidence="9" type="ORF">LITE_LOCUS32654</name>
</gene>
<keyword evidence="7" id="KW-0496">Mitochondrion</keyword>
<keyword evidence="6" id="KW-1133">Transmembrane helix</keyword>
<proteinExistence type="inferred from homology"/>
<comment type="caution">
    <text evidence="9">The sequence shown here is derived from an EMBL/GenBank/DDBJ whole genome shotgun (WGS) entry which is preliminary data.</text>
</comment>
<protein>
    <submittedName>
        <fullName evidence="9">Uncharacterized protein</fullName>
    </submittedName>
</protein>
<evidence type="ECO:0000313" key="10">
    <source>
        <dbReference type="Proteomes" id="UP001154282"/>
    </source>
</evidence>
<evidence type="ECO:0000313" key="9">
    <source>
        <dbReference type="EMBL" id="CAI0456158.1"/>
    </source>
</evidence>
<evidence type="ECO:0000256" key="5">
    <source>
        <dbReference type="ARBA" id="ARBA00022792"/>
    </source>
</evidence>
<dbReference type="PANTHER" id="PTHR34372:SF3">
    <property type="entry name" value="CYTOCHROME C OXIDASE SUBUNIT 5C-4-RELATED"/>
    <property type="match status" value="1"/>
</dbReference>
<dbReference type="EMBL" id="CAMGYJ010000008">
    <property type="protein sequence ID" value="CAI0456158.1"/>
    <property type="molecule type" value="Genomic_DNA"/>
</dbReference>
<keyword evidence="4" id="KW-0812">Transmembrane</keyword>
<dbReference type="AlphaFoldDB" id="A0AAV0NCH7"/>
<accession>A0AAV0NCH7</accession>
<dbReference type="InterPro" id="IPR008432">
    <property type="entry name" value="COX5C"/>
</dbReference>
<sequence length="29" mass="3601">MHHWNNQRRTREFYDLLEKGVISVVVEDE</sequence>
<evidence type="ECO:0000256" key="1">
    <source>
        <dbReference type="ARBA" id="ARBA00002480"/>
    </source>
</evidence>
<evidence type="ECO:0000256" key="8">
    <source>
        <dbReference type="ARBA" id="ARBA00023136"/>
    </source>
</evidence>
<comment type="similarity">
    <text evidence="3">Belongs to the cytochrome c oxidase subunit 5C family.</text>
</comment>
<evidence type="ECO:0000256" key="2">
    <source>
        <dbReference type="ARBA" id="ARBA00004273"/>
    </source>
</evidence>
<organism evidence="9 10">
    <name type="scientific">Linum tenue</name>
    <dbReference type="NCBI Taxonomy" id="586396"/>
    <lineage>
        <taxon>Eukaryota</taxon>
        <taxon>Viridiplantae</taxon>
        <taxon>Streptophyta</taxon>
        <taxon>Embryophyta</taxon>
        <taxon>Tracheophyta</taxon>
        <taxon>Spermatophyta</taxon>
        <taxon>Magnoliopsida</taxon>
        <taxon>eudicotyledons</taxon>
        <taxon>Gunneridae</taxon>
        <taxon>Pentapetalae</taxon>
        <taxon>rosids</taxon>
        <taxon>fabids</taxon>
        <taxon>Malpighiales</taxon>
        <taxon>Linaceae</taxon>
        <taxon>Linum</taxon>
    </lineage>
</organism>
<comment type="function">
    <text evidence="1">This protein is one of the nuclear-coded polypeptide chains of cytochrome c oxidase, the terminal oxidase in mitochondrial electron transport.</text>
</comment>
<dbReference type="PANTHER" id="PTHR34372">
    <property type="entry name" value="CYTOCHROME C OXIDASE SUBUNIT 5C-2-RELATED"/>
    <property type="match status" value="1"/>
</dbReference>
<evidence type="ECO:0000256" key="6">
    <source>
        <dbReference type="ARBA" id="ARBA00022989"/>
    </source>
</evidence>